<comment type="subcellular location">
    <subcellularLocation>
        <location evidence="9">Cytoplasm</location>
    </subcellularLocation>
</comment>
<dbReference type="NCBIfam" id="TIGR01510">
    <property type="entry name" value="coaD_prev_kdtB"/>
    <property type="match status" value="1"/>
</dbReference>
<keyword evidence="12" id="KW-1185">Reference proteome</keyword>
<evidence type="ECO:0000256" key="8">
    <source>
        <dbReference type="ARBA" id="ARBA00029346"/>
    </source>
</evidence>
<keyword evidence="5 9" id="KW-0067">ATP-binding</keyword>
<feature type="binding site" evidence="9">
    <location>
        <begin position="123"/>
        <end position="129"/>
    </location>
    <ligand>
        <name>ATP</name>
        <dbReference type="ChEBI" id="CHEBI:30616"/>
    </ligand>
</feature>
<dbReference type="NCBIfam" id="TIGR00125">
    <property type="entry name" value="cyt_tran_rel"/>
    <property type="match status" value="1"/>
</dbReference>
<evidence type="ECO:0000256" key="2">
    <source>
        <dbReference type="ARBA" id="ARBA00022679"/>
    </source>
</evidence>
<evidence type="ECO:0000259" key="10">
    <source>
        <dbReference type="Pfam" id="PF01467"/>
    </source>
</evidence>
<feature type="binding site" evidence="9">
    <location>
        <position position="17"/>
    </location>
    <ligand>
        <name>ATP</name>
        <dbReference type="ChEBI" id="CHEBI:30616"/>
    </ligand>
</feature>
<accession>A0A7G9GFX4</accession>
<dbReference type="GO" id="GO:0005524">
    <property type="term" value="F:ATP binding"/>
    <property type="evidence" value="ECO:0007669"/>
    <property type="project" value="UniProtKB-KW"/>
</dbReference>
<keyword evidence="4 9" id="KW-0547">Nucleotide-binding</keyword>
<keyword evidence="7 9" id="KW-0173">Coenzyme A biosynthesis</keyword>
<dbReference type="HAMAP" id="MF_00151">
    <property type="entry name" value="PPAT_bact"/>
    <property type="match status" value="1"/>
</dbReference>
<evidence type="ECO:0000256" key="1">
    <source>
        <dbReference type="ARBA" id="ARBA00022490"/>
    </source>
</evidence>
<evidence type="ECO:0000313" key="12">
    <source>
        <dbReference type="Proteomes" id="UP000515860"/>
    </source>
</evidence>
<dbReference type="GO" id="GO:0015937">
    <property type="term" value="P:coenzyme A biosynthetic process"/>
    <property type="evidence" value="ECO:0007669"/>
    <property type="project" value="UniProtKB-UniRule"/>
</dbReference>
<comment type="pathway">
    <text evidence="9">Cofactor biosynthesis; coenzyme A biosynthesis; CoA from (R)-pantothenate: step 4/5.</text>
</comment>
<keyword evidence="1 9" id="KW-0963">Cytoplasm</keyword>
<reference evidence="11 12" key="1">
    <citation type="submission" date="2020-08" db="EMBL/GenBank/DDBJ databases">
        <authorList>
            <person name="Liu C."/>
            <person name="Sun Q."/>
        </authorList>
    </citation>
    <scope>NUCLEOTIDE SEQUENCE [LARGE SCALE GENOMIC DNA]</scope>
    <source>
        <strain evidence="11 12">NSJ-29</strain>
    </source>
</reference>
<dbReference type="Gene3D" id="3.40.50.620">
    <property type="entry name" value="HUPs"/>
    <property type="match status" value="1"/>
</dbReference>
<gene>
    <name evidence="9 11" type="primary">coaD</name>
    <name evidence="11" type="ORF">H9Q79_05300</name>
</gene>
<dbReference type="InterPro" id="IPR014729">
    <property type="entry name" value="Rossmann-like_a/b/a_fold"/>
</dbReference>
<comment type="catalytic activity">
    <reaction evidence="8 9">
        <text>(R)-4'-phosphopantetheine + ATP + H(+) = 3'-dephospho-CoA + diphosphate</text>
        <dbReference type="Rhea" id="RHEA:19801"/>
        <dbReference type="ChEBI" id="CHEBI:15378"/>
        <dbReference type="ChEBI" id="CHEBI:30616"/>
        <dbReference type="ChEBI" id="CHEBI:33019"/>
        <dbReference type="ChEBI" id="CHEBI:57328"/>
        <dbReference type="ChEBI" id="CHEBI:61723"/>
        <dbReference type="EC" id="2.7.7.3"/>
    </reaction>
</comment>
<dbReference type="SUPFAM" id="SSF52374">
    <property type="entry name" value="Nucleotidylyl transferase"/>
    <property type="match status" value="1"/>
</dbReference>
<feature type="binding site" evidence="9">
    <location>
        <position position="98"/>
    </location>
    <ligand>
        <name>ATP</name>
        <dbReference type="ChEBI" id="CHEBI:30616"/>
    </ligand>
</feature>
<organism evidence="11 12">
    <name type="scientific">Wansuia hejianensis</name>
    <dbReference type="NCBI Taxonomy" id="2763667"/>
    <lineage>
        <taxon>Bacteria</taxon>
        <taxon>Bacillati</taxon>
        <taxon>Bacillota</taxon>
        <taxon>Clostridia</taxon>
        <taxon>Lachnospirales</taxon>
        <taxon>Lachnospiraceae</taxon>
        <taxon>Wansuia</taxon>
    </lineage>
</organism>
<dbReference type="KEGG" id="whj:H9Q79_05300"/>
<keyword evidence="3 9" id="KW-0548">Nucleotidyltransferase</keyword>
<comment type="cofactor">
    <cofactor evidence="9">
        <name>Mg(2+)</name>
        <dbReference type="ChEBI" id="CHEBI:18420"/>
    </cofactor>
</comment>
<dbReference type="GO" id="GO:0005737">
    <property type="term" value="C:cytoplasm"/>
    <property type="evidence" value="ECO:0007669"/>
    <property type="project" value="UniProtKB-SubCell"/>
</dbReference>
<evidence type="ECO:0000256" key="5">
    <source>
        <dbReference type="ARBA" id="ARBA00022840"/>
    </source>
</evidence>
<name>A0A7G9GFX4_9FIRM</name>
<dbReference type="PRINTS" id="PR01020">
    <property type="entry name" value="LPSBIOSNTHSS"/>
</dbReference>
<dbReference type="AlphaFoldDB" id="A0A7G9GFX4"/>
<comment type="caution">
    <text evidence="9">Lacks conserved residue(s) required for the propagation of feature annotation.</text>
</comment>
<keyword evidence="2 9" id="KW-0808">Transferase</keyword>
<dbReference type="RefSeq" id="WP_118643678.1">
    <property type="nucleotide sequence ID" value="NZ_CP060635.1"/>
</dbReference>
<feature type="binding site" evidence="9">
    <location>
        <position position="87"/>
    </location>
    <ligand>
        <name>substrate</name>
    </ligand>
</feature>
<sequence>MSRAIYPGIFDPVTYAHLDIIRRACAMTDELIIGVLCEPEISPLFTCEERLHMMREAVKDFDRVAVLSYQKLTIDLARELGVDFIIRDLKIGIHFEAEMKHAQTNSKMDPEIETVFLANSLELGFLASGNVKNIASYGTDVSCFVPGFVNERLKAKYQIPVYP</sequence>
<dbReference type="EMBL" id="CP060635">
    <property type="protein sequence ID" value="QNM09706.1"/>
    <property type="molecule type" value="Genomic_DNA"/>
</dbReference>
<dbReference type="UniPathway" id="UPA00241">
    <property type="reaction ID" value="UER00355"/>
</dbReference>
<feature type="site" description="Transition state stabilizer" evidence="9">
    <location>
        <position position="17"/>
    </location>
</feature>
<proteinExistence type="inferred from homology"/>
<feature type="binding site" evidence="9">
    <location>
        <position position="73"/>
    </location>
    <ligand>
        <name>substrate</name>
    </ligand>
</feature>
<dbReference type="EC" id="2.7.7.3" evidence="9"/>
<evidence type="ECO:0000256" key="6">
    <source>
        <dbReference type="ARBA" id="ARBA00022842"/>
    </source>
</evidence>
<dbReference type="Pfam" id="PF01467">
    <property type="entry name" value="CTP_transf_like"/>
    <property type="match status" value="1"/>
</dbReference>
<dbReference type="PANTHER" id="PTHR21342">
    <property type="entry name" value="PHOSPHOPANTETHEINE ADENYLYLTRANSFERASE"/>
    <property type="match status" value="1"/>
</dbReference>
<evidence type="ECO:0000256" key="4">
    <source>
        <dbReference type="ARBA" id="ARBA00022741"/>
    </source>
</evidence>
<comment type="function">
    <text evidence="9">Reversibly transfers an adenylyl group from ATP to 4'-phosphopantetheine, yielding dephospho-CoA (dPCoA) and pyrophosphate.</text>
</comment>
<evidence type="ECO:0000256" key="9">
    <source>
        <dbReference type="HAMAP-Rule" id="MF_00151"/>
    </source>
</evidence>
<comment type="subunit">
    <text evidence="9">Homohexamer.</text>
</comment>
<dbReference type="GO" id="GO:0004595">
    <property type="term" value="F:pantetheine-phosphate adenylyltransferase activity"/>
    <property type="evidence" value="ECO:0007669"/>
    <property type="project" value="UniProtKB-UniRule"/>
</dbReference>
<evidence type="ECO:0000256" key="3">
    <source>
        <dbReference type="ARBA" id="ARBA00022695"/>
    </source>
</evidence>
<keyword evidence="6 9" id="KW-0460">Magnesium</keyword>
<evidence type="ECO:0000256" key="7">
    <source>
        <dbReference type="ARBA" id="ARBA00022993"/>
    </source>
</evidence>
<dbReference type="InterPro" id="IPR001980">
    <property type="entry name" value="PPAT"/>
</dbReference>
<feature type="domain" description="Cytidyltransferase-like" evidence="10">
    <location>
        <begin position="5"/>
        <end position="120"/>
    </location>
</feature>
<protein>
    <recommendedName>
        <fullName evidence="9">Phosphopantetheine adenylyltransferase</fullName>
        <ecNumber evidence="9">2.7.7.3</ecNumber>
    </recommendedName>
    <alternativeName>
        <fullName evidence="9">Dephospho-CoA pyrophosphorylase</fullName>
    </alternativeName>
    <alternativeName>
        <fullName evidence="9">Pantetheine-phosphate adenylyltransferase</fullName>
        <shortName evidence="9">PPAT</shortName>
    </alternativeName>
</protein>
<dbReference type="PANTHER" id="PTHR21342:SF1">
    <property type="entry name" value="PHOSPHOPANTETHEINE ADENYLYLTRANSFERASE"/>
    <property type="match status" value="1"/>
</dbReference>
<dbReference type="Proteomes" id="UP000515860">
    <property type="component" value="Chromosome"/>
</dbReference>
<evidence type="ECO:0000313" key="11">
    <source>
        <dbReference type="EMBL" id="QNM09706.1"/>
    </source>
</evidence>
<comment type="similarity">
    <text evidence="9">Belongs to the bacterial CoaD family.</text>
</comment>
<dbReference type="InterPro" id="IPR004821">
    <property type="entry name" value="Cyt_trans-like"/>
</dbReference>